<reference evidence="1" key="1">
    <citation type="journal article" date="2017" name="Nature">
        <title>The sunflower genome provides insights into oil metabolism, flowering and Asterid evolution.</title>
        <authorList>
            <person name="Badouin H."/>
            <person name="Gouzy J."/>
            <person name="Grassa C.J."/>
            <person name="Murat F."/>
            <person name="Staton S.E."/>
            <person name="Cottret L."/>
            <person name="Lelandais-Briere C."/>
            <person name="Owens G.L."/>
            <person name="Carrere S."/>
            <person name="Mayjonade B."/>
            <person name="Legrand L."/>
            <person name="Gill N."/>
            <person name="Kane N.C."/>
            <person name="Bowers J.E."/>
            <person name="Hubner S."/>
            <person name="Bellec A."/>
            <person name="Berard A."/>
            <person name="Berges H."/>
            <person name="Blanchet N."/>
            <person name="Boniface M.C."/>
            <person name="Brunel D."/>
            <person name="Catrice O."/>
            <person name="Chaidir N."/>
            <person name="Claudel C."/>
            <person name="Donnadieu C."/>
            <person name="Faraut T."/>
            <person name="Fievet G."/>
            <person name="Helmstetter N."/>
            <person name="King M."/>
            <person name="Knapp S.J."/>
            <person name="Lai Z."/>
            <person name="Le Paslier M.C."/>
            <person name="Lippi Y."/>
            <person name="Lorenzon L."/>
            <person name="Mandel J.R."/>
            <person name="Marage G."/>
            <person name="Marchand G."/>
            <person name="Marquand E."/>
            <person name="Bret-Mestries E."/>
            <person name="Morien E."/>
            <person name="Nambeesan S."/>
            <person name="Nguyen T."/>
            <person name="Pegot-Espagnet P."/>
            <person name="Pouilly N."/>
            <person name="Raftis F."/>
            <person name="Sallet E."/>
            <person name="Schiex T."/>
            <person name="Thomas J."/>
            <person name="Vandecasteele C."/>
            <person name="Vares D."/>
            <person name="Vear F."/>
            <person name="Vautrin S."/>
            <person name="Crespi M."/>
            <person name="Mangin B."/>
            <person name="Burke J.M."/>
            <person name="Salse J."/>
            <person name="Munos S."/>
            <person name="Vincourt P."/>
            <person name="Rieseberg L.H."/>
            <person name="Langlade N.B."/>
        </authorList>
    </citation>
    <scope>NUCLEOTIDE SEQUENCE</scope>
    <source>
        <tissue evidence="1">Leaves</tissue>
    </source>
</reference>
<accession>A0A9K3J8K5</accession>
<dbReference type="Proteomes" id="UP000215914">
    <property type="component" value="Unassembled WGS sequence"/>
</dbReference>
<evidence type="ECO:0000313" key="2">
    <source>
        <dbReference type="Proteomes" id="UP000215914"/>
    </source>
</evidence>
<dbReference type="EMBL" id="MNCJ02000319">
    <property type="protein sequence ID" value="KAF5810227.1"/>
    <property type="molecule type" value="Genomic_DNA"/>
</dbReference>
<reference evidence="1" key="2">
    <citation type="submission" date="2020-06" db="EMBL/GenBank/DDBJ databases">
        <title>Helianthus annuus Genome sequencing and assembly Release 2.</title>
        <authorList>
            <person name="Gouzy J."/>
            <person name="Langlade N."/>
            <person name="Munos S."/>
        </authorList>
    </citation>
    <scope>NUCLEOTIDE SEQUENCE</scope>
    <source>
        <tissue evidence="1">Leaves</tissue>
    </source>
</reference>
<keyword evidence="2" id="KW-1185">Reference proteome</keyword>
<name>A0A9K3J8K5_HELAN</name>
<sequence length="123" mass="13781">MDIVVDDEHSIVRKQFAGLDRLVDIERPAVMKSSNVDGNVVADKFLDGYLYNLTHRSIENAQFEELFAGLLVTTSSIESAKKEDKGFNMEFGALVGCPDKYMSHEMNKVATPNINLVCVYLTF</sequence>
<evidence type="ECO:0000313" key="1">
    <source>
        <dbReference type="EMBL" id="KAF5810227.1"/>
    </source>
</evidence>
<organism evidence="1 2">
    <name type="scientific">Helianthus annuus</name>
    <name type="common">Common sunflower</name>
    <dbReference type="NCBI Taxonomy" id="4232"/>
    <lineage>
        <taxon>Eukaryota</taxon>
        <taxon>Viridiplantae</taxon>
        <taxon>Streptophyta</taxon>
        <taxon>Embryophyta</taxon>
        <taxon>Tracheophyta</taxon>
        <taxon>Spermatophyta</taxon>
        <taxon>Magnoliopsida</taxon>
        <taxon>eudicotyledons</taxon>
        <taxon>Gunneridae</taxon>
        <taxon>Pentapetalae</taxon>
        <taxon>asterids</taxon>
        <taxon>campanulids</taxon>
        <taxon>Asterales</taxon>
        <taxon>Asteraceae</taxon>
        <taxon>Asteroideae</taxon>
        <taxon>Heliantheae alliance</taxon>
        <taxon>Heliantheae</taxon>
        <taxon>Helianthus</taxon>
    </lineage>
</organism>
<dbReference type="Gramene" id="mRNA:HanXRQr2_Chr04g0166961">
    <property type="protein sequence ID" value="mRNA:HanXRQr2_Chr04g0166961"/>
    <property type="gene ID" value="HanXRQr2_Chr04g0166961"/>
</dbReference>
<gene>
    <name evidence="1" type="ORF">HanXRQr2_Chr04g0166961</name>
</gene>
<comment type="caution">
    <text evidence="1">The sequence shown here is derived from an EMBL/GenBank/DDBJ whole genome shotgun (WGS) entry which is preliminary data.</text>
</comment>
<protein>
    <submittedName>
        <fullName evidence="1">Uncharacterized protein</fullName>
    </submittedName>
</protein>
<proteinExistence type="predicted"/>
<dbReference type="AlphaFoldDB" id="A0A9K3J8K5"/>